<dbReference type="InterPro" id="IPR011051">
    <property type="entry name" value="RmlC_Cupin_sf"/>
</dbReference>
<dbReference type="CDD" id="cd07010">
    <property type="entry name" value="cupin_PMI_type_I_N_bac"/>
    <property type="match status" value="1"/>
</dbReference>
<dbReference type="Gene3D" id="2.60.120.10">
    <property type="entry name" value="Jelly Rolls"/>
    <property type="match status" value="1"/>
</dbReference>
<dbReference type="Proteomes" id="UP000028135">
    <property type="component" value="Unassembled WGS sequence"/>
</dbReference>
<sequence>MTTTRLLAHSVEKPWGRVDIPSAVAPSDGRRIGEIWFSPPEGGAGRPLPLLVKYIFTSEKLSVQVHPDDAQARERGLAGGKSECWYILDAEPDARLGIGLTRDLTADALRAAALDGSIEALMDWKPVRAGSFYYIPAGTVHAIGGGVTLVEVQQNNDVTYRLYDYGRPRELHLEEAMAVSMAAPYALPDRVVPITAEERLVAGGDAPFILDLVQGEAGSRQWIEEKMAWFIPLAGAGAIDGEPWRRGECWLIEGTAALTIDDGMSALLARLP</sequence>
<evidence type="ECO:0000256" key="2">
    <source>
        <dbReference type="ARBA" id="ARBA00022833"/>
    </source>
</evidence>
<dbReference type="EMBL" id="JANF02000036">
    <property type="protein sequence ID" value="KER37023.1"/>
    <property type="molecule type" value="Genomic_DNA"/>
</dbReference>
<dbReference type="PANTHER" id="PTHR42742:SF3">
    <property type="entry name" value="FRUCTOKINASE"/>
    <property type="match status" value="1"/>
</dbReference>
<keyword evidence="3" id="KW-0413">Isomerase</keyword>
<dbReference type="AlphaFoldDB" id="A0A8E0WT92"/>
<dbReference type="InterPro" id="IPR051804">
    <property type="entry name" value="Carb_Metab_Reg_Kinase/Isom"/>
</dbReference>
<organism evidence="3 4">
    <name type="scientific">Sphingobium indicum F2</name>
    <dbReference type="NCBI Taxonomy" id="1450518"/>
    <lineage>
        <taxon>Bacteria</taxon>
        <taxon>Pseudomonadati</taxon>
        <taxon>Pseudomonadota</taxon>
        <taxon>Alphaproteobacteria</taxon>
        <taxon>Sphingomonadales</taxon>
        <taxon>Sphingomonadaceae</taxon>
        <taxon>Sphingobium</taxon>
    </lineage>
</organism>
<evidence type="ECO:0000313" key="3">
    <source>
        <dbReference type="EMBL" id="KER37023.1"/>
    </source>
</evidence>
<protein>
    <submittedName>
        <fullName evidence="3">Phosphoheptose isomerase</fullName>
    </submittedName>
</protein>
<reference evidence="3 4" key="1">
    <citation type="submission" date="2014-05" db="EMBL/GenBank/DDBJ databases">
        <title>Genome Announcement of Sphingobium lucknowense F2.</title>
        <authorList>
            <person name="Lal R."/>
            <person name="Negi V."/>
            <person name="Lata P."/>
            <person name="Sangwan N."/>
            <person name="Gupta S.K."/>
            <person name="Rao D.L.N."/>
            <person name="Das S."/>
        </authorList>
    </citation>
    <scope>NUCLEOTIDE SEQUENCE [LARGE SCALE GENOMIC DNA]</scope>
    <source>
        <strain evidence="3 4">F2</strain>
    </source>
</reference>
<keyword evidence="1" id="KW-0479">Metal-binding</keyword>
<keyword evidence="2" id="KW-0862">Zinc</keyword>
<name>A0A8E0WT92_9SPHN</name>
<gene>
    <name evidence="3" type="ORF">AL00_07580</name>
</gene>
<accession>A0A8E0WT92</accession>
<dbReference type="GO" id="GO:0016853">
    <property type="term" value="F:isomerase activity"/>
    <property type="evidence" value="ECO:0007669"/>
    <property type="project" value="UniProtKB-KW"/>
</dbReference>
<dbReference type="InterPro" id="IPR014710">
    <property type="entry name" value="RmlC-like_jellyroll"/>
</dbReference>
<dbReference type="PANTHER" id="PTHR42742">
    <property type="entry name" value="TRANSCRIPTIONAL REPRESSOR MPRA"/>
    <property type="match status" value="1"/>
</dbReference>
<proteinExistence type="predicted"/>
<dbReference type="SUPFAM" id="SSF51182">
    <property type="entry name" value="RmlC-like cupins"/>
    <property type="match status" value="1"/>
</dbReference>
<evidence type="ECO:0000256" key="1">
    <source>
        <dbReference type="ARBA" id="ARBA00022723"/>
    </source>
</evidence>
<dbReference type="GO" id="GO:0046872">
    <property type="term" value="F:metal ion binding"/>
    <property type="evidence" value="ECO:0007669"/>
    <property type="project" value="UniProtKB-KW"/>
</dbReference>
<evidence type="ECO:0000313" key="4">
    <source>
        <dbReference type="Proteomes" id="UP000028135"/>
    </source>
</evidence>
<comment type="caution">
    <text evidence="3">The sequence shown here is derived from an EMBL/GenBank/DDBJ whole genome shotgun (WGS) entry which is preliminary data.</text>
</comment>
<dbReference type="RefSeq" id="WP_020820155.1">
    <property type="nucleotide sequence ID" value="NZ_JANF02000036.1"/>
</dbReference>